<reference evidence="6" key="1">
    <citation type="submission" date="2023-06" db="EMBL/GenBank/DDBJ databases">
        <title>Genomic of Parafulvivirga corallium.</title>
        <authorList>
            <person name="Wang G."/>
        </authorList>
    </citation>
    <scope>NUCLEOTIDE SEQUENCE</scope>
    <source>
        <strain evidence="6">BMA10</strain>
    </source>
</reference>
<evidence type="ECO:0000256" key="4">
    <source>
        <dbReference type="PROSITE-ProRule" id="PRU00335"/>
    </source>
</evidence>
<keyword evidence="2 4" id="KW-0238">DNA-binding</keyword>
<accession>A0ABT8KHR8</accession>
<evidence type="ECO:0000256" key="1">
    <source>
        <dbReference type="ARBA" id="ARBA00023015"/>
    </source>
</evidence>
<dbReference type="SUPFAM" id="SSF46689">
    <property type="entry name" value="Homeodomain-like"/>
    <property type="match status" value="1"/>
</dbReference>
<dbReference type="Gene3D" id="1.10.357.10">
    <property type="entry name" value="Tetracycline Repressor, domain 2"/>
    <property type="match status" value="1"/>
</dbReference>
<evidence type="ECO:0000256" key="3">
    <source>
        <dbReference type="ARBA" id="ARBA00023163"/>
    </source>
</evidence>
<keyword evidence="1" id="KW-0805">Transcription regulation</keyword>
<evidence type="ECO:0000256" key="2">
    <source>
        <dbReference type="ARBA" id="ARBA00023125"/>
    </source>
</evidence>
<evidence type="ECO:0000313" key="7">
    <source>
        <dbReference type="Proteomes" id="UP001172082"/>
    </source>
</evidence>
<evidence type="ECO:0000259" key="5">
    <source>
        <dbReference type="PROSITE" id="PS50977"/>
    </source>
</evidence>
<keyword evidence="3" id="KW-0804">Transcription</keyword>
<organism evidence="6 7">
    <name type="scientific">Splendidivirga corallicola</name>
    <dbReference type="NCBI Taxonomy" id="3051826"/>
    <lineage>
        <taxon>Bacteria</taxon>
        <taxon>Pseudomonadati</taxon>
        <taxon>Bacteroidota</taxon>
        <taxon>Cytophagia</taxon>
        <taxon>Cytophagales</taxon>
        <taxon>Splendidivirgaceae</taxon>
        <taxon>Splendidivirga</taxon>
    </lineage>
</organism>
<dbReference type="EMBL" id="JAUJEA010000001">
    <property type="protein sequence ID" value="MDN5200259.1"/>
    <property type="molecule type" value="Genomic_DNA"/>
</dbReference>
<dbReference type="InterPro" id="IPR001647">
    <property type="entry name" value="HTH_TetR"/>
</dbReference>
<feature type="domain" description="HTH tetR-type" evidence="5">
    <location>
        <begin position="5"/>
        <end position="65"/>
    </location>
</feature>
<dbReference type="Pfam" id="PF00440">
    <property type="entry name" value="TetR_N"/>
    <property type="match status" value="1"/>
</dbReference>
<protein>
    <submittedName>
        <fullName evidence="6">TetR/AcrR family transcriptional regulator</fullName>
    </submittedName>
</protein>
<gene>
    <name evidence="6" type="ORF">QQ008_02780</name>
</gene>
<name>A0ABT8KHR8_9BACT</name>
<sequence>MRPQKVEDKELLEGLMSVLRAKGYDGSSLNDLAASSGLQKASLYHRFPGGKKEITSAVLAYVDKWVNKHIYEVLSNNANEPSARLETALNNVNALYGSGQEICIIRALTMDSGIELFGEQIKESMSHWIEGFKNLGMAFGFDELKATNKAQQVLIQIQGSLVVSKGMASAEPFQKALLSIKNMYLGE</sequence>
<dbReference type="InterPro" id="IPR009057">
    <property type="entry name" value="Homeodomain-like_sf"/>
</dbReference>
<keyword evidence="7" id="KW-1185">Reference proteome</keyword>
<dbReference type="PROSITE" id="PS50977">
    <property type="entry name" value="HTH_TETR_2"/>
    <property type="match status" value="1"/>
</dbReference>
<dbReference type="PANTHER" id="PTHR47506:SF1">
    <property type="entry name" value="HTH-TYPE TRANSCRIPTIONAL REGULATOR YJDC"/>
    <property type="match status" value="1"/>
</dbReference>
<proteinExistence type="predicted"/>
<feature type="DNA-binding region" description="H-T-H motif" evidence="4">
    <location>
        <begin position="28"/>
        <end position="47"/>
    </location>
</feature>
<comment type="caution">
    <text evidence="6">The sequence shown here is derived from an EMBL/GenBank/DDBJ whole genome shotgun (WGS) entry which is preliminary data.</text>
</comment>
<dbReference type="RefSeq" id="WP_346750284.1">
    <property type="nucleotide sequence ID" value="NZ_JAUJEA010000001.1"/>
</dbReference>
<dbReference type="Proteomes" id="UP001172082">
    <property type="component" value="Unassembled WGS sequence"/>
</dbReference>
<dbReference type="PANTHER" id="PTHR47506">
    <property type="entry name" value="TRANSCRIPTIONAL REGULATORY PROTEIN"/>
    <property type="match status" value="1"/>
</dbReference>
<evidence type="ECO:0000313" key="6">
    <source>
        <dbReference type="EMBL" id="MDN5200259.1"/>
    </source>
</evidence>